<reference evidence="1 2" key="1">
    <citation type="submission" date="2019-07" db="EMBL/GenBank/DDBJ databases">
        <title>Whole genome shotgun sequence of Microvirga aerophila NBRC 106136.</title>
        <authorList>
            <person name="Hosoyama A."/>
            <person name="Uohara A."/>
            <person name="Ohji S."/>
            <person name="Ichikawa N."/>
        </authorList>
    </citation>
    <scope>NUCLEOTIDE SEQUENCE [LARGE SCALE GENOMIC DNA]</scope>
    <source>
        <strain evidence="1 2">NBRC 106136</strain>
    </source>
</reference>
<keyword evidence="2" id="KW-1185">Reference proteome</keyword>
<proteinExistence type="predicted"/>
<evidence type="ECO:0000313" key="1">
    <source>
        <dbReference type="EMBL" id="GEO15085.1"/>
    </source>
</evidence>
<comment type="caution">
    <text evidence="1">The sequence shown here is derived from an EMBL/GenBank/DDBJ whole genome shotgun (WGS) entry which is preliminary data.</text>
</comment>
<dbReference type="EMBL" id="BJYU01000035">
    <property type="protein sequence ID" value="GEO15085.1"/>
    <property type="molecule type" value="Genomic_DNA"/>
</dbReference>
<organism evidence="1 2">
    <name type="scientific">Microvirga aerophila</name>
    <dbReference type="NCBI Taxonomy" id="670291"/>
    <lineage>
        <taxon>Bacteria</taxon>
        <taxon>Pseudomonadati</taxon>
        <taxon>Pseudomonadota</taxon>
        <taxon>Alphaproteobacteria</taxon>
        <taxon>Hyphomicrobiales</taxon>
        <taxon>Methylobacteriaceae</taxon>
        <taxon>Microvirga</taxon>
    </lineage>
</organism>
<name>A0A512BT53_9HYPH</name>
<gene>
    <name evidence="1" type="ORF">MAE02_27810</name>
</gene>
<evidence type="ECO:0000313" key="2">
    <source>
        <dbReference type="Proteomes" id="UP000321085"/>
    </source>
</evidence>
<dbReference type="Proteomes" id="UP000321085">
    <property type="component" value="Unassembled WGS sequence"/>
</dbReference>
<accession>A0A512BT53</accession>
<sequence>MLHHRRCVDWSELKGLSEAIRKRDEVAVAERTSNDMQTNRDPIAILIDRY</sequence>
<dbReference type="AlphaFoldDB" id="A0A512BT53"/>
<protein>
    <submittedName>
        <fullName evidence="1">Uncharacterized protein</fullName>
    </submittedName>
</protein>